<organism evidence="1 2">
    <name type="scientific">Mycolicibacterium fortuitum subsp. acetamidolyticum</name>
    <dbReference type="NCBI Taxonomy" id="144550"/>
    <lineage>
        <taxon>Bacteria</taxon>
        <taxon>Bacillati</taxon>
        <taxon>Actinomycetota</taxon>
        <taxon>Actinomycetes</taxon>
        <taxon>Mycobacteriales</taxon>
        <taxon>Mycobacteriaceae</taxon>
        <taxon>Mycolicibacterium</taxon>
    </lineage>
</organism>
<evidence type="ECO:0000313" key="1">
    <source>
        <dbReference type="EMBL" id="GAT04021.1"/>
    </source>
</evidence>
<proteinExistence type="predicted"/>
<accession>A0A100WTC5</accession>
<comment type="caution">
    <text evidence="1">The sequence shown here is derived from an EMBL/GenBank/DDBJ whole genome shotgun (WGS) entry which is preliminary data.</text>
</comment>
<sequence length="86" mass="9114">MPDIVRAAYAVATDAPEYAGTTYTLNDLDDGSVLIFLEYPDGSAVDAGYLYAEEVADLSENELLAEIDQALSDGQLPPRGEIVASS</sequence>
<reference evidence="2" key="2">
    <citation type="submission" date="2016-02" db="EMBL/GenBank/DDBJ databases">
        <title>Draft genome sequence of five rapidly growing Mycobacterium species.</title>
        <authorList>
            <person name="Katahira K."/>
            <person name="Gotou Y."/>
            <person name="Iida K."/>
            <person name="Ogura Y."/>
            <person name="Hayashi T."/>
        </authorList>
    </citation>
    <scope>NUCLEOTIDE SEQUENCE [LARGE SCALE GENOMIC DNA]</scope>
    <source>
        <strain evidence="2">JCM6368</strain>
    </source>
</reference>
<gene>
    <name evidence="1" type="ORF">RMCFA_4133</name>
</gene>
<dbReference type="AlphaFoldDB" id="A0A100WTC5"/>
<evidence type="ECO:0000313" key="2">
    <source>
        <dbReference type="Proteomes" id="UP000069705"/>
    </source>
</evidence>
<protein>
    <submittedName>
        <fullName evidence="1">Uncharacterized protein</fullName>
    </submittedName>
</protein>
<reference evidence="1 2" key="1">
    <citation type="journal article" date="2016" name="Genome Announc.">
        <title>Draft Genome Sequences of Five Rapidly Growing Mycobacterium Species, M. thermoresistibile, M. fortuitum subsp. acetamidolyticum, M. canariasense, M. brisbanense, and M. novocastrense.</title>
        <authorList>
            <person name="Katahira K."/>
            <person name="Ogura Y."/>
            <person name="Gotoh Y."/>
            <person name="Hayashi T."/>
        </authorList>
    </citation>
    <scope>NUCLEOTIDE SEQUENCE [LARGE SCALE GENOMIC DNA]</scope>
    <source>
        <strain evidence="1 2">JCM6368</strain>
    </source>
</reference>
<dbReference type="EMBL" id="BCSZ01000038">
    <property type="protein sequence ID" value="GAT04021.1"/>
    <property type="molecule type" value="Genomic_DNA"/>
</dbReference>
<name>A0A100WTC5_MYCFO</name>
<dbReference type="RefSeq" id="WP_131809089.1">
    <property type="nucleotide sequence ID" value="NZ_BCSZ01000038.1"/>
</dbReference>
<dbReference type="Proteomes" id="UP000069705">
    <property type="component" value="Unassembled WGS sequence"/>
</dbReference>